<comment type="caution">
    <text evidence="3">The sequence shown here is derived from an EMBL/GenBank/DDBJ whole genome shotgun (WGS) entry which is preliminary data.</text>
</comment>
<evidence type="ECO:0000256" key="1">
    <source>
        <dbReference type="SAM" id="SignalP"/>
    </source>
</evidence>
<dbReference type="Gene3D" id="1.25.10.10">
    <property type="entry name" value="Leucine-rich Repeat Variant"/>
    <property type="match status" value="2"/>
</dbReference>
<dbReference type="Pfam" id="PF13251">
    <property type="entry name" value="DUF4042"/>
    <property type="match status" value="1"/>
</dbReference>
<dbReference type="InterPro" id="IPR011989">
    <property type="entry name" value="ARM-like"/>
</dbReference>
<dbReference type="PANTHER" id="PTHR13366:SF0">
    <property type="entry name" value="HEAT REPEAT-CONTAINING PROTEIN 6"/>
    <property type="match status" value="1"/>
</dbReference>
<dbReference type="SUPFAM" id="SSF48371">
    <property type="entry name" value="ARM repeat"/>
    <property type="match status" value="1"/>
</dbReference>
<sequence length="841" mass="92318">MLVKVSLAPFTALHCLPLLPVVVLPSNEEWQIMEMQIIALSLLGDALSKIGASICENLWGAVVGVLRKVMDFLALKNLVIVDSAMSRTCLKSTAVELNGKVSNSATQKLGVDESIKNSDQSDNDVTQGGDHYRTSRVRLAAILCIKDLCTAEPKSLTSLWSLLMPENDVLQHRILFVQEASANTYVMFVFDPIMKIRIASSSTLAAMLDGHSVVFLQVAEHREFVKCGSFTTLSSSLGRILAQLHTGILFLITRESHDGLLASLFRVLMLLISVTPYTRMPEDLLATTIASVHDWIKIDIASKIENAALLGAALSCLRTALSRSPPSAHVLKMLENNILTGLLPSEHEASTTDLLVQLLEPGKPAVITFESLQALKAVSHNYPSIMTGYWEQISAIAYRLLQCPVTNEVSRFNSDSWKGDSSKFSGVTIEKCTVAAIKVIDECLRAVSGFKGADDLVEFRLLDIQLMSNITREKRVSSAPSYGVNLPDSQKNELTDFSSGATRWSEIVDKHLPLAINHSFPMVRAAAMTCFAGLTSSVFSVVEVEVQDYILSSIATAALKDNSPSVKSAACRAIGVVATFSHNVYSGSMLKKIIHAIEINTHDSAASVRLTASWTLANICDSLRHREIEVKLESCIDNACDFEHIPILAETALRLTKDGDKIKSNAVRALGHISRSLRFHCDSSTYELNKISESFHLAQNLEFSMSFFQQSNGSLVSTSCVLNRTLHGDHRLLERMVQAFLSCVTTGNVKVQWNVCHALSNLFMNDTLRMRDMPWAPTVYSILLLLLRDSSNCKIRMHAAVALAVPSSRLDYGNSFCDVVQELEHLLETIGSHQSVTPSSF</sequence>
<dbReference type="PANTHER" id="PTHR13366">
    <property type="entry name" value="MALARIA ANTIGEN-RELATED"/>
    <property type="match status" value="1"/>
</dbReference>
<organism evidence="3 4">
    <name type="scientific">Vanilla planifolia</name>
    <name type="common">Vanilla</name>
    <dbReference type="NCBI Taxonomy" id="51239"/>
    <lineage>
        <taxon>Eukaryota</taxon>
        <taxon>Viridiplantae</taxon>
        <taxon>Streptophyta</taxon>
        <taxon>Embryophyta</taxon>
        <taxon>Tracheophyta</taxon>
        <taxon>Spermatophyta</taxon>
        <taxon>Magnoliopsida</taxon>
        <taxon>Liliopsida</taxon>
        <taxon>Asparagales</taxon>
        <taxon>Orchidaceae</taxon>
        <taxon>Vanilloideae</taxon>
        <taxon>Vanilleae</taxon>
        <taxon>Vanilla</taxon>
    </lineage>
</organism>
<feature type="chain" id="PRO_5032590372" description="DUF4042 domain-containing protein" evidence="1">
    <location>
        <begin position="26"/>
        <end position="841"/>
    </location>
</feature>
<dbReference type="EMBL" id="JADCNM010000430">
    <property type="protein sequence ID" value="KAG0447635.1"/>
    <property type="molecule type" value="Genomic_DNA"/>
</dbReference>
<feature type="domain" description="DUF4042" evidence="2">
    <location>
        <begin position="136"/>
        <end position="310"/>
    </location>
</feature>
<gene>
    <name evidence="3" type="ORF">HPP92_028226</name>
</gene>
<protein>
    <recommendedName>
        <fullName evidence="2">DUF4042 domain-containing protein</fullName>
    </recommendedName>
</protein>
<keyword evidence="1" id="KW-0732">Signal</keyword>
<dbReference type="Proteomes" id="UP000639772">
    <property type="component" value="Unassembled WGS sequence"/>
</dbReference>
<evidence type="ECO:0000313" key="4">
    <source>
        <dbReference type="Proteomes" id="UP000639772"/>
    </source>
</evidence>
<accession>A0A835P626</accession>
<dbReference type="InterPro" id="IPR016024">
    <property type="entry name" value="ARM-type_fold"/>
</dbReference>
<name>A0A835P626_VANPL</name>
<evidence type="ECO:0000259" key="2">
    <source>
        <dbReference type="Pfam" id="PF13251"/>
    </source>
</evidence>
<proteinExistence type="predicted"/>
<dbReference type="InterPro" id="IPR025283">
    <property type="entry name" value="DUF4042"/>
</dbReference>
<dbReference type="OrthoDB" id="422637at2759"/>
<feature type="signal peptide" evidence="1">
    <location>
        <begin position="1"/>
        <end position="25"/>
    </location>
</feature>
<dbReference type="InterPro" id="IPR052107">
    <property type="entry name" value="HEAT6"/>
</dbReference>
<dbReference type="AlphaFoldDB" id="A0A835P626"/>
<reference evidence="3 4" key="1">
    <citation type="journal article" date="2020" name="Nat. Food">
        <title>A phased Vanilla planifolia genome enables genetic improvement of flavour and production.</title>
        <authorList>
            <person name="Hasing T."/>
            <person name="Tang H."/>
            <person name="Brym M."/>
            <person name="Khazi F."/>
            <person name="Huang T."/>
            <person name="Chambers A.H."/>
        </authorList>
    </citation>
    <scope>NUCLEOTIDE SEQUENCE [LARGE SCALE GENOMIC DNA]</scope>
    <source>
        <tissue evidence="3">Leaf</tissue>
    </source>
</reference>
<evidence type="ECO:0000313" key="3">
    <source>
        <dbReference type="EMBL" id="KAG0447635.1"/>
    </source>
</evidence>